<reference evidence="1" key="1">
    <citation type="submission" date="2020-05" db="EMBL/GenBank/DDBJ databases">
        <authorList>
            <person name="Chiriac C."/>
            <person name="Salcher M."/>
            <person name="Ghai R."/>
            <person name="Kavagutti S V."/>
        </authorList>
    </citation>
    <scope>NUCLEOTIDE SEQUENCE</scope>
</reference>
<sequence length="179" mass="19132">MFKKFALSVLVLALLTACGSTPTQVSAISYRPPLDCNETNVLAALPSELTNAMYIPTQWQPADGTDLKVILDGGGIACTYGVQQAEIGATVSWVKDKSGLFGSRIAAWKGQGFEETSLPGVTADRIFVITADAMNAREIHSWSANILVKGNWIQVSASYVYKNSEATELVNAAISSLRS</sequence>
<dbReference type="PROSITE" id="PS51257">
    <property type="entry name" value="PROKAR_LIPOPROTEIN"/>
    <property type="match status" value="1"/>
</dbReference>
<accession>A0A6J7A4E6</accession>
<organism evidence="1">
    <name type="scientific">freshwater metagenome</name>
    <dbReference type="NCBI Taxonomy" id="449393"/>
    <lineage>
        <taxon>unclassified sequences</taxon>
        <taxon>metagenomes</taxon>
        <taxon>ecological metagenomes</taxon>
    </lineage>
</organism>
<protein>
    <submittedName>
        <fullName evidence="1">Unannotated protein</fullName>
    </submittedName>
</protein>
<dbReference type="EMBL" id="CAFABJ010000061">
    <property type="protein sequence ID" value="CAB4827360.1"/>
    <property type="molecule type" value="Genomic_DNA"/>
</dbReference>
<name>A0A6J7A4E6_9ZZZZ</name>
<proteinExistence type="predicted"/>
<evidence type="ECO:0000313" key="1">
    <source>
        <dbReference type="EMBL" id="CAB4827360.1"/>
    </source>
</evidence>
<dbReference type="AlphaFoldDB" id="A0A6J7A4E6"/>
<gene>
    <name evidence="1" type="ORF">UFOPK3217_00550</name>
</gene>